<evidence type="ECO:0000313" key="1">
    <source>
        <dbReference type="EMBL" id="MBA0879709.1"/>
    </source>
</evidence>
<keyword evidence="2" id="KW-1185">Reference proteome</keyword>
<reference evidence="1 2" key="1">
    <citation type="journal article" date="2019" name="Genome Biol. Evol.">
        <title>Insights into the evolution of the New World diploid cottons (Gossypium, subgenus Houzingenia) based on genome sequencing.</title>
        <authorList>
            <person name="Grover C.E."/>
            <person name="Arick M.A. 2nd"/>
            <person name="Thrash A."/>
            <person name="Conover J.L."/>
            <person name="Sanders W.S."/>
            <person name="Peterson D.G."/>
            <person name="Frelichowski J.E."/>
            <person name="Scheffler J.A."/>
            <person name="Scheffler B.E."/>
            <person name="Wendel J.F."/>
        </authorList>
    </citation>
    <scope>NUCLEOTIDE SEQUENCE [LARGE SCALE GENOMIC DNA]</scope>
    <source>
        <strain evidence="1">1</strain>
        <tissue evidence="1">Leaf</tissue>
    </source>
</reference>
<protein>
    <submittedName>
        <fullName evidence="1">Uncharacterized protein</fullName>
    </submittedName>
</protein>
<accession>A0A7J9NAW3</accession>
<dbReference type="EMBL" id="JABFAF010276200">
    <property type="protein sequence ID" value="MBA0879709.1"/>
    <property type="molecule type" value="Genomic_DNA"/>
</dbReference>
<organism evidence="1 2">
    <name type="scientific">Gossypium schwendimanii</name>
    <name type="common">Cotton</name>
    <dbReference type="NCBI Taxonomy" id="34291"/>
    <lineage>
        <taxon>Eukaryota</taxon>
        <taxon>Viridiplantae</taxon>
        <taxon>Streptophyta</taxon>
        <taxon>Embryophyta</taxon>
        <taxon>Tracheophyta</taxon>
        <taxon>Spermatophyta</taxon>
        <taxon>Magnoliopsida</taxon>
        <taxon>eudicotyledons</taxon>
        <taxon>Gunneridae</taxon>
        <taxon>Pentapetalae</taxon>
        <taxon>rosids</taxon>
        <taxon>malvids</taxon>
        <taxon>Malvales</taxon>
        <taxon>Malvaceae</taxon>
        <taxon>Malvoideae</taxon>
        <taxon>Gossypium</taxon>
    </lineage>
</organism>
<dbReference type="AlphaFoldDB" id="A0A7J9NAW3"/>
<dbReference type="Proteomes" id="UP000593576">
    <property type="component" value="Unassembled WGS sequence"/>
</dbReference>
<comment type="caution">
    <text evidence="1">The sequence shown here is derived from an EMBL/GenBank/DDBJ whole genome shotgun (WGS) entry which is preliminary data.</text>
</comment>
<gene>
    <name evidence="1" type="ORF">Goshw_024114</name>
</gene>
<evidence type="ECO:0000313" key="2">
    <source>
        <dbReference type="Proteomes" id="UP000593576"/>
    </source>
</evidence>
<sequence>MLIYSCRSSIDRDNSYQQHKGWPSVSFPTRVTITRKRFEKCLMLGIKPAE</sequence>
<name>A0A7J9NAW3_GOSSC</name>
<proteinExistence type="predicted"/>